<evidence type="ECO:0000313" key="3">
    <source>
        <dbReference type="Proteomes" id="UP001649230"/>
    </source>
</evidence>
<accession>A0ABY3SFR5</accession>
<evidence type="ECO:0000313" key="2">
    <source>
        <dbReference type="EMBL" id="UJF31930.1"/>
    </source>
</evidence>
<organism evidence="2 3">
    <name type="scientific">Paenibacillus hexagrammi</name>
    <dbReference type="NCBI Taxonomy" id="2908839"/>
    <lineage>
        <taxon>Bacteria</taxon>
        <taxon>Bacillati</taxon>
        <taxon>Bacillota</taxon>
        <taxon>Bacilli</taxon>
        <taxon>Bacillales</taxon>
        <taxon>Paenibacillaceae</taxon>
        <taxon>Paenibacillus</taxon>
    </lineage>
</organism>
<protein>
    <submittedName>
        <fullName evidence="2">YdeI/OmpD-associated family protein</fullName>
    </submittedName>
</protein>
<reference evidence="2 3" key="1">
    <citation type="journal article" date="2024" name="Int. J. Syst. Evol. Microbiol.">
        <title>Paenibacillus hexagrammi sp. nov., a novel bacterium isolated from the gut content of Hexagrammos agrammus.</title>
        <authorList>
            <person name="Jung H.K."/>
            <person name="Kim D.G."/>
            <person name="Zin H."/>
            <person name="Park J."/>
            <person name="Jung H."/>
            <person name="Kim Y.O."/>
            <person name="Kong H.J."/>
            <person name="Kim J.W."/>
            <person name="Kim Y.S."/>
        </authorList>
    </citation>
    <scope>NUCLEOTIDE SEQUENCE [LARGE SCALE GENOMIC DNA]</scope>
    <source>
        <strain evidence="2 3">YPD9-1</strain>
    </source>
</reference>
<proteinExistence type="predicted"/>
<evidence type="ECO:0000256" key="1">
    <source>
        <dbReference type="SAM" id="MobiDB-lite"/>
    </source>
</evidence>
<sequence length="232" mass="26217">MSTEIIKKLRLADRSRALILNAPDGYIDNLRLLIEDVPLTKEQQGNEGYDFVQLFVNNIDEWSQWIGSAARAVVRDGLFWICYPKGTSKVKSDLNRDILWQHMSPHHFTGISLVSLDDTWSAMRFRPSDLVPADSRARAEQRQAAQGSSVSQSKSADKTVTVPGDLATAFQANPEAAAFYEGLAYSHRKEYVRWITDAKRAETRQGRIEKTLDKLSRGIKKSNYKRIAANSK</sequence>
<dbReference type="Pfam" id="PF13376">
    <property type="entry name" value="OmdA"/>
    <property type="match status" value="1"/>
</dbReference>
<dbReference type="Proteomes" id="UP001649230">
    <property type="component" value="Chromosome"/>
</dbReference>
<dbReference type="EMBL" id="CP090978">
    <property type="protein sequence ID" value="UJF31930.1"/>
    <property type="molecule type" value="Genomic_DNA"/>
</dbReference>
<dbReference type="RefSeq" id="WP_235118275.1">
    <property type="nucleotide sequence ID" value="NZ_CP090978.1"/>
</dbReference>
<gene>
    <name evidence="2" type="ORF">L0M14_19525</name>
</gene>
<keyword evidence="3" id="KW-1185">Reference proteome</keyword>
<feature type="region of interest" description="Disordered" evidence="1">
    <location>
        <begin position="132"/>
        <end position="158"/>
    </location>
</feature>
<name>A0ABY3SFR5_9BACL</name>